<feature type="compositionally biased region" description="Pro residues" evidence="1">
    <location>
        <begin position="178"/>
        <end position="190"/>
    </location>
</feature>
<organism evidence="2 3">
    <name type="scientific">Neodothiora populina</name>
    <dbReference type="NCBI Taxonomy" id="2781224"/>
    <lineage>
        <taxon>Eukaryota</taxon>
        <taxon>Fungi</taxon>
        <taxon>Dikarya</taxon>
        <taxon>Ascomycota</taxon>
        <taxon>Pezizomycotina</taxon>
        <taxon>Dothideomycetes</taxon>
        <taxon>Dothideomycetidae</taxon>
        <taxon>Dothideales</taxon>
        <taxon>Dothioraceae</taxon>
        <taxon>Neodothiora</taxon>
    </lineage>
</organism>
<sequence>MAVSAVDLRILGQVAEDTMATNALLSSCLFQILGLSVILAQQLTKARSQRKLDYTRNTKSIKLYHHIIWLAREGLSITEVLILPYCQDGGQGPECRVMAAKLRASFYHIFCLFHNHPPVFQLKPNPSSQHLRPPQSNISKQSAGDDRTTHLKPDTGLRDSIVSESSYVTNPFEASAQSPPPSYPIPPLPTTPARKTPSRPPGLSPQQRSPPSSATYLLPPLNFVPAADSYFKLTFFLASRLLRGAHPLRLSVIHEYTAFLQDCVKDYSLARQVAGDAVRAAYLDEGDLSDKEWEEVLMMVRALTITARRTGGSEEGYGSKSSQGTSSDDARSRRGPTRPLPTPPVRAPAVEQIPLAVQARVSNETTSTTPRSATLVNSPNTAVFDPEGKDDMRSLDRKRSAEERAKRSQTSSRSSGRGRQEGAGSEKERKRRAVERAESELFRKRSGQTRVSNISNMATRRR</sequence>
<evidence type="ECO:0000256" key="1">
    <source>
        <dbReference type="SAM" id="MobiDB-lite"/>
    </source>
</evidence>
<keyword evidence="3" id="KW-1185">Reference proteome</keyword>
<dbReference type="InterPro" id="IPR036815">
    <property type="entry name" value="14-3-3_dom_sf"/>
</dbReference>
<proteinExistence type="predicted"/>
<evidence type="ECO:0000313" key="2">
    <source>
        <dbReference type="EMBL" id="KAL1306903.1"/>
    </source>
</evidence>
<feature type="region of interest" description="Disordered" evidence="1">
    <location>
        <begin position="123"/>
        <end position="157"/>
    </location>
</feature>
<dbReference type="SUPFAM" id="SSF48445">
    <property type="entry name" value="14-3-3 protein"/>
    <property type="match status" value="1"/>
</dbReference>
<evidence type="ECO:0008006" key="4">
    <source>
        <dbReference type="Google" id="ProtNLM"/>
    </source>
</evidence>
<dbReference type="EMBL" id="JBFMKM010000004">
    <property type="protein sequence ID" value="KAL1306903.1"/>
    <property type="molecule type" value="Genomic_DNA"/>
</dbReference>
<dbReference type="Proteomes" id="UP001562354">
    <property type="component" value="Unassembled WGS sequence"/>
</dbReference>
<feature type="region of interest" description="Disordered" evidence="1">
    <location>
        <begin position="171"/>
        <end position="214"/>
    </location>
</feature>
<accession>A0ABR3PL88</accession>
<feature type="compositionally biased region" description="Basic and acidic residues" evidence="1">
    <location>
        <begin position="386"/>
        <end position="406"/>
    </location>
</feature>
<dbReference type="RefSeq" id="XP_069203175.1">
    <property type="nucleotide sequence ID" value="XM_069347806.1"/>
</dbReference>
<feature type="compositionally biased region" description="Basic and acidic residues" evidence="1">
    <location>
        <begin position="143"/>
        <end position="157"/>
    </location>
</feature>
<protein>
    <recommendedName>
        <fullName evidence="4">14-3-3 domain-containing protein</fullName>
    </recommendedName>
</protein>
<feature type="compositionally biased region" description="Polar residues" evidence="1">
    <location>
        <begin position="448"/>
        <end position="462"/>
    </location>
</feature>
<feature type="compositionally biased region" description="Basic and acidic residues" evidence="1">
    <location>
        <begin position="418"/>
        <end position="443"/>
    </location>
</feature>
<feature type="compositionally biased region" description="Polar residues" evidence="1">
    <location>
        <begin position="124"/>
        <end position="142"/>
    </location>
</feature>
<name>A0ABR3PL88_9PEZI</name>
<feature type="region of interest" description="Disordered" evidence="1">
    <location>
        <begin position="310"/>
        <end position="462"/>
    </location>
</feature>
<feature type="compositionally biased region" description="Polar residues" evidence="1">
    <location>
        <begin position="204"/>
        <end position="214"/>
    </location>
</feature>
<feature type="compositionally biased region" description="Polar residues" evidence="1">
    <location>
        <begin position="360"/>
        <end position="381"/>
    </location>
</feature>
<comment type="caution">
    <text evidence="2">The sequence shown here is derived from an EMBL/GenBank/DDBJ whole genome shotgun (WGS) entry which is preliminary data.</text>
</comment>
<evidence type="ECO:0000313" key="3">
    <source>
        <dbReference type="Proteomes" id="UP001562354"/>
    </source>
</evidence>
<gene>
    <name evidence="2" type="ORF">AAFC00_005546</name>
</gene>
<dbReference type="GeneID" id="95979245"/>
<reference evidence="2 3" key="1">
    <citation type="submission" date="2024-07" db="EMBL/GenBank/DDBJ databases">
        <title>Draft sequence of the Neodothiora populina.</title>
        <authorList>
            <person name="Drown D.D."/>
            <person name="Schuette U.S."/>
            <person name="Buechlein A.B."/>
            <person name="Rusch D.R."/>
            <person name="Winton L.W."/>
            <person name="Adams G.A."/>
        </authorList>
    </citation>
    <scope>NUCLEOTIDE SEQUENCE [LARGE SCALE GENOMIC DNA]</scope>
    <source>
        <strain evidence="2 3">CPC 39397</strain>
    </source>
</reference>
<feature type="compositionally biased region" description="Low complexity" evidence="1">
    <location>
        <begin position="408"/>
        <end position="417"/>
    </location>
</feature>